<dbReference type="EMBL" id="MN739518">
    <property type="protein sequence ID" value="QHT10157.1"/>
    <property type="molecule type" value="Genomic_DNA"/>
</dbReference>
<evidence type="ECO:0000313" key="1">
    <source>
        <dbReference type="EMBL" id="QHT10157.1"/>
    </source>
</evidence>
<sequence length="303" mass="32497">MSAAPYSAFTDTSYSYPNLRLVYIYGTPTLFEQLISAHKEYVNEVSELATSITQIVGGDLAEGAYSNFTDAAAWTTKMTAAITASSTESQNLTKLRNRFLQPSMYSSAETYANGTFWATFSATDATTPSAALSVSNLASYIATQIETDLSNYDDNNIVDGWFLFHVSDFEAIIASVSEMVKTLNAIKKFWQNLDNSLSNFSASEFCLRITTAVILTKVGNAISHCGSTITKLIALKVLIQSGGNSSSTSDIIAATNASLVLIQALFADIKTDFDDIDVAVKAVYNPAATSGLLASRTTADPSI</sequence>
<organism evidence="1">
    <name type="scientific">viral metagenome</name>
    <dbReference type="NCBI Taxonomy" id="1070528"/>
    <lineage>
        <taxon>unclassified sequences</taxon>
        <taxon>metagenomes</taxon>
        <taxon>organismal metagenomes</taxon>
    </lineage>
</organism>
<protein>
    <submittedName>
        <fullName evidence="1">Uncharacterized protein</fullName>
    </submittedName>
</protein>
<dbReference type="AlphaFoldDB" id="A0A6C0D0V5"/>
<proteinExistence type="predicted"/>
<name>A0A6C0D0V5_9ZZZZ</name>
<reference evidence="1" key="1">
    <citation type="journal article" date="2020" name="Nature">
        <title>Giant virus diversity and host interactions through global metagenomics.</title>
        <authorList>
            <person name="Schulz F."/>
            <person name="Roux S."/>
            <person name="Paez-Espino D."/>
            <person name="Jungbluth S."/>
            <person name="Walsh D.A."/>
            <person name="Denef V.J."/>
            <person name="McMahon K.D."/>
            <person name="Konstantinidis K.T."/>
            <person name="Eloe-Fadrosh E.A."/>
            <person name="Kyrpides N.C."/>
            <person name="Woyke T."/>
        </authorList>
    </citation>
    <scope>NUCLEOTIDE SEQUENCE</scope>
    <source>
        <strain evidence="1">GVMAG-M-3300023174-104</strain>
    </source>
</reference>
<accession>A0A6C0D0V5</accession>